<evidence type="ECO:0000313" key="3">
    <source>
        <dbReference type="Proteomes" id="UP000324222"/>
    </source>
</evidence>
<feature type="region of interest" description="Disordered" evidence="1">
    <location>
        <begin position="61"/>
        <end position="90"/>
    </location>
</feature>
<name>A0A5B7DTI2_PORTR</name>
<protein>
    <submittedName>
        <fullName evidence="2">Uncharacterized protein</fullName>
    </submittedName>
</protein>
<evidence type="ECO:0000313" key="2">
    <source>
        <dbReference type="EMBL" id="MPC24585.1"/>
    </source>
</evidence>
<dbReference type="Proteomes" id="UP000324222">
    <property type="component" value="Unassembled WGS sequence"/>
</dbReference>
<organism evidence="2 3">
    <name type="scientific">Portunus trituberculatus</name>
    <name type="common">Swimming crab</name>
    <name type="synonym">Neptunus trituberculatus</name>
    <dbReference type="NCBI Taxonomy" id="210409"/>
    <lineage>
        <taxon>Eukaryota</taxon>
        <taxon>Metazoa</taxon>
        <taxon>Ecdysozoa</taxon>
        <taxon>Arthropoda</taxon>
        <taxon>Crustacea</taxon>
        <taxon>Multicrustacea</taxon>
        <taxon>Malacostraca</taxon>
        <taxon>Eumalacostraca</taxon>
        <taxon>Eucarida</taxon>
        <taxon>Decapoda</taxon>
        <taxon>Pleocyemata</taxon>
        <taxon>Brachyura</taxon>
        <taxon>Eubrachyura</taxon>
        <taxon>Portunoidea</taxon>
        <taxon>Portunidae</taxon>
        <taxon>Portuninae</taxon>
        <taxon>Portunus</taxon>
    </lineage>
</organism>
<gene>
    <name evidence="2" type="ORF">E2C01_017671</name>
</gene>
<sequence length="102" mass="11368">MALRNEKVNGESGEGEGEGDSPEDTIEEEEGEGAKGEASNEENARRKHFYQLYTVEAAQSVITRSRGRSYQKDHGSPDTSAHGSYFESRRTWRELRPGVSFG</sequence>
<dbReference type="AlphaFoldDB" id="A0A5B7DTI2"/>
<reference evidence="2 3" key="1">
    <citation type="submission" date="2019-05" db="EMBL/GenBank/DDBJ databases">
        <title>Another draft genome of Portunus trituberculatus and its Hox gene families provides insights of decapod evolution.</title>
        <authorList>
            <person name="Jeong J.-H."/>
            <person name="Song I."/>
            <person name="Kim S."/>
            <person name="Choi T."/>
            <person name="Kim D."/>
            <person name="Ryu S."/>
            <person name="Kim W."/>
        </authorList>
    </citation>
    <scope>NUCLEOTIDE SEQUENCE [LARGE SCALE GENOMIC DNA]</scope>
    <source>
        <tissue evidence="2">Muscle</tissue>
    </source>
</reference>
<feature type="compositionally biased region" description="Acidic residues" evidence="1">
    <location>
        <begin position="13"/>
        <end position="31"/>
    </location>
</feature>
<feature type="region of interest" description="Disordered" evidence="1">
    <location>
        <begin position="1"/>
        <end position="46"/>
    </location>
</feature>
<evidence type="ECO:0000256" key="1">
    <source>
        <dbReference type="SAM" id="MobiDB-lite"/>
    </source>
</evidence>
<comment type="caution">
    <text evidence="2">The sequence shown here is derived from an EMBL/GenBank/DDBJ whole genome shotgun (WGS) entry which is preliminary data.</text>
</comment>
<accession>A0A5B7DTI2</accession>
<proteinExistence type="predicted"/>
<dbReference type="EMBL" id="VSRR010001347">
    <property type="protein sequence ID" value="MPC24585.1"/>
    <property type="molecule type" value="Genomic_DNA"/>
</dbReference>
<keyword evidence="3" id="KW-1185">Reference proteome</keyword>